<feature type="domain" description="PEP-utilising enzyme C-terminal" evidence="17">
    <location>
        <begin position="620"/>
        <end position="981"/>
    </location>
</feature>
<dbReference type="NCBIfam" id="TIGR01828">
    <property type="entry name" value="pyru_phos_dikin"/>
    <property type="match status" value="1"/>
</dbReference>
<dbReference type="InterPro" id="IPR015813">
    <property type="entry name" value="Pyrv/PenolPyrv_kinase-like_dom"/>
</dbReference>
<comment type="cofactor">
    <cofactor evidence="1 12">
        <name>Mg(2+)</name>
        <dbReference type="ChEBI" id="CHEBI:18420"/>
    </cofactor>
</comment>
<dbReference type="Pfam" id="PF01326">
    <property type="entry name" value="PPDK_N"/>
    <property type="match status" value="3"/>
</dbReference>
<keyword evidence="14" id="KW-0732">Signal</keyword>
<dbReference type="Gene3D" id="3.30.470.20">
    <property type="entry name" value="ATP-grasp fold, B domain"/>
    <property type="match status" value="1"/>
</dbReference>
<protein>
    <recommendedName>
        <fullName evidence="3">pyruvate, phosphate dikinase</fullName>
        <ecNumber evidence="3">2.7.9.1</ecNumber>
    </recommendedName>
</protein>
<feature type="binding site" evidence="11">
    <location>
        <position position="870"/>
    </location>
    <ligand>
        <name>substrate</name>
    </ligand>
</feature>
<dbReference type="Pfam" id="PF00391">
    <property type="entry name" value="PEP-utilizers"/>
    <property type="match status" value="1"/>
</dbReference>
<dbReference type="Gene3D" id="3.20.20.60">
    <property type="entry name" value="Phosphoenolpyruvate-binding domains"/>
    <property type="match status" value="1"/>
</dbReference>
<feature type="binding site" evidence="12">
    <location>
        <position position="870"/>
    </location>
    <ligand>
        <name>Mg(2+)</name>
        <dbReference type="ChEBI" id="CHEBI:18420"/>
    </ligand>
</feature>
<dbReference type="Pfam" id="PF02896">
    <property type="entry name" value="PEP-utilizers_C"/>
    <property type="match status" value="1"/>
</dbReference>
<evidence type="ECO:0000256" key="10">
    <source>
        <dbReference type="PIRSR" id="PIRSR000853-1"/>
    </source>
</evidence>
<feature type="active site" description="Tele-phosphohistidine intermediate" evidence="10">
    <location>
        <position position="539"/>
    </location>
</feature>
<evidence type="ECO:0000256" key="11">
    <source>
        <dbReference type="PIRSR" id="PIRSR000853-2"/>
    </source>
</evidence>
<dbReference type="InterPro" id="IPR018274">
    <property type="entry name" value="PEP_util_AS"/>
</dbReference>
<evidence type="ECO:0000256" key="14">
    <source>
        <dbReference type="SAM" id="SignalP"/>
    </source>
</evidence>
<dbReference type="PANTHER" id="PTHR22931">
    <property type="entry name" value="PHOSPHOENOLPYRUVATE DIKINASE-RELATED"/>
    <property type="match status" value="1"/>
</dbReference>
<keyword evidence="19" id="KW-1185">Reference proteome</keyword>
<dbReference type="GO" id="GO:0016301">
    <property type="term" value="F:kinase activity"/>
    <property type="evidence" value="ECO:0007669"/>
    <property type="project" value="UniProtKB-KW"/>
</dbReference>
<evidence type="ECO:0000256" key="6">
    <source>
        <dbReference type="ARBA" id="ARBA00022741"/>
    </source>
</evidence>
<dbReference type="Gene3D" id="1.10.189.10">
    <property type="entry name" value="Pyruvate Phosphate Dikinase, domain 2"/>
    <property type="match status" value="1"/>
</dbReference>
<dbReference type="InterPro" id="IPR036637">
    <property type="entry name" value="Phosphohistidine_dom_sf"/>
</dbReference>
<organism evidence="18 19">
    <name type="scientific">Vitrella brassicaformis (strain CCMP3155)</name>
    <dbReference type="NCBI Taxonomy" id="1169540"/>
    <lineage>
        <taxon>Eukaryota</taxon>
        <taxon>Sar</taxon>
        <taxon>Alveolata</taxon>
        <taxon>Colpodellida</taxon>
        <taxon>Vitrellaceae</taxon>
        <taxon>Vitrella</taxon>
    </lineage>
</organism>
<dbReference type="InterPro" id="IPR000121">
    <property type="entry name" value="PEP_util_C"/>
</dbReference>
<dbReference type="SUPFAM" id="SSF51621">
    <property type="entry name" value="Phosphoenolpyruvate/pyruvate domain"/>
    <property type="match status" value="1"/>
</dbReference>
<comment type="similarity">
    <text evidence="2">Belongs to the PEP-utilizing enzyme family.</text>
</comment>
<evidence type="ECO:0000256" key="9">
    <source>
        <dbReference type="ARBA" id="ARBA00022842"/>
    </source>
</evidence>
<dbReference type="PhylomeDB" id="A0A0G4FGF1"/>
<keyword evidence="4" id="KW-0808">Transferase</keyword>
<evidence type="ECO:0000256" key="13">
    <source>
        <dbReference type="SAM" id="MobiDB-lite"/>
    </source>
</evidence>
<evidence type="ECO:0000259" key="17">
    <source>
        <dbReference type="Pfam" id="PF02896"/>
    </source>
</evidence>
<keyword evidence="6" id="KW-0547">Nucleotide-binding</keyword>
<evidence type="ECO:0000256" key="2">
    <source>
        <dbReference type="ARBA" id="ARBA00007837"/>
    </source>
</evidence>
<feature type="binding site" evidence="11">
    <location>
        <position position="663"/>
    </location>
    <ligand>
        <name>substrate</name>
    </ligand>
</feature>
<feature type="region of interest" description="Disordered" evidence="13">
    <location>
        <begin position="33"/>
        <end position="58"/>
    </location>
</feature>
<reference evidence="18 19" key="1">
    <citation type="submission" date="2014-11" db="EMBL/GenBank/DDBJ databases">
        <authorList>
            <person name="Zhu J."/>
            <person name="Qi W."/>
            <person name="Song R."/>
        </authorList>
    </citation>
    <scope>NUCLEOTIDE SEQUENCE [LARGE SCALE GENOMIC DNA]</scope>
</reference>
<dbReference type="NCBIfam" id="NF004531">
    <property type="entry name" value="PRK05878.1"/>
    <property type="match status" value="1"/>
</dbReference>
<dbReference type="InterPro" id="IPR002192">
    <property type="entry name" value="PPDK_AMP/ATP-bd"/>
</dbReference>
<dbReference type="EMBL" id="CDMY01000428">
    <property type="protein sequence ID" value="CEM11909.1"/>
    <property type="molecule type" value="Genomic_DNA"/>
</dbReference>
<dbReference type="InterPro" id="IPR010121">
    <property type="entry name" value="Pyruvate_phosphate_dikinase"/>
</dbReference>
<feature type="binding site" evidence="12">
    <location>
        <position position="846"/>
    </location>
    <ligand>
        <name>Mg(2+)</name>
        <dbReference type="ChEBI" id="CHEBI:18420"/>
    </ligand>
</feature>
<dbReference type="SUPFAM" id="SSF52009">
    <property type="entry name" value="Phosphohistidine domain"/>
    <property type="match status" value="1"/>
</dbReference>
<keyword evidence="9 12" id="KW-0460">Magnesium</keyword>
<dbReference type="InterPro" id="IPR008279">
    <property type="entry name" value="PEP-util_enz_mobile_dom"/>
</dbReference>
<dbReference type="InterPro" id="IPR013815">
    <property type="entry name" value="ATP_grasp_subdomain_1"/>
</dbReference>
<dbReference type="EC" id="2.7.9.1" evidence="3"/>
<dbReference type="SUPFAM" id="SSF56059">
    <property type="entry name" value="Glutathione synthetase ATP-binding domain-like"/>
    <property type="match status" value="1"/>
</dbReference>
<dbReference type="InParanoid" id="A0A0G4FGF1"/>
<evidence type="ECO:0000259" key="16">
    <source>
        <dbReference type="Pfam" id="PF01326"/>
    </source>
</evidence>
<feature type="signal peptide" evidence="14">
    <location>
        <begin position="1"/>
        <end position="17"/>
    </location>
</feature>
<keyword evidence="7" id="KW-0418">Kinase</keyword>
<sequence length="1009" mass="111004">MRIGCLLPFAFISGAVAFVAPAARLRVRGALLPTHPRPSTTAAQSAVAEPPDTNTKETGISVGNVVNGFERYVFSFGDGCDTPPLDKNLLGGKGKGVSEMADMGLPVPPGFVITTEACKYYRNNKRAMPEGLDMQVEAAMKVLERQMNAQFGSIDNPLLVAVRSGARVSMPGMMETVLNLGLNDEAVEGFARQTNNRRLAYDSYRRFITMYSNVVEHVNPRIFEKELEKMKEEQGVTQDVDLSADALKELCQRFKALKLKATGTPFPDDPREQLVRAIRAVFDSWDSERAGAYRRFHGYPDDWGTAVVIMTMVFGNKGDDSATGVGFTRDPSTGEKRFYGEFLPNAQGEDVVAGIRTPQPVNELQAVRSGSDLPTLEKTMPEAYKQLMETAQKLETHFRDMQDLEFTIDKGRLFMLQTRTGKRTGLAAINIAFDMLNEGLIDEKELIMRIEPEQLVQLLAPVFDPQEKKRASPHLAARGLNAGPGAASGVAVFSTEKAVEMKAKGVKCVLVREETSPEDFSGMVAAEGVLTMRGGSTSHAAVVARGIGKPCVCGCGSLRYNREENFVRVEGTGMVLREGDPISIDGTTGEVYFAELHTTPSEVLQVLIDKTKLPEESKTFQQFNTIMTLADKYRRLRVHANADTGRDAEVARALGAQGIGLTRTEHMFMDKERLTDVRKMLFSETEQHRKEAVAMLLKYQKSDFVEIFRAMDGHPTTIRLLDPPRHEFMPHDEEELQQLADAMDTPLEELLRISEAIREANPMLGHRGCRLGILFPYLTEMQAQAIFEAAVEVAKEGKTVMPEVMVPLVTSKNELRHQKAIIDNTAKAAFERSGMTLPYKVGTMIELPRAALRAKEIAELAEFFSFGTNDLTQSTFGISRDDSGHFVPAYISGVEYPGEGQEKIQILDNNPFDVLDQDGVGELMEIARDRGKQSNPNLKTGICGEHGGEGRSVNFCHRIGLDYVSCSPYRVPVARLAAAQAAIEELGGGAEVAYQGPSVGYIPGKTVVS</sequence>
<feature type="binding site" evidence="11">
    <location>
        <position position="867"/>
    </location>
    <ligand>
        <name>substrate</name>
    </ligand>
</feature>
<evidence type="ECO:0000256" key="1">
    <source>
        <dbReference type="ARBA" id="ARBA00001946"/>
    </source>
</evidence>
<dbReference type="VEuPathDB" id="CryptoDB:Vbra_15267"/>
<evidence type="ECO:0000256" key="3">
    <source>
        <dbReference type="ARBA" id="ARBA00011994"/>
    </source>
</evidence>
<feature type="domain" description="Pyruvate phosphate dikinase AMP/ATP-binding" evidence="16">
    <location>
        <begin position="88"/>
        <end position="123"/>
    </location>
</feature>
<evidence type="ECO:0000256" key="4">
    <source>
        <dbReference type="ARBA" id="ARBA00022679"/>
    </source>
</evidence>
<name>A0A0G4FGF1_VITBC</name>
<feature type="binding site" evidence="11">
    <location>
        <position position="719"/>
    </location>
    <ligand>
        <name>substrate</name>
    </ligand>
</feature>
<evidence type="ECO:0000256" key="8">
    <source>
        <dbReference type="ARBA" id="ARBA00022840"/>
    </source>
</evidence>
<feature type="binding site" evidence="11">
    <location>
        <position position="846"/>
    </location>
    <ligand>
        <name>substrate</name>
    </ligand>
</feature>
<dbReference type="PROSITE" id="PS00370">
    <property type="entry name" value="PEP_ENZYMES_PHOS_SITE"/>
    <property type="match status" value="1"/>
</dbReference>
<gene>
    <name evidence="18" type="ORF">Vbra_15267</name>
</gene>
<dbReference type="GO" id="GO:0046872">
    <property type="term" value="F:metal ion binding"/>
    <property type="evidence" value="ECO:0007669"/>
    <property type="project" value="UniProtKB-KW"/>
</dbReference>
<dbReference type="OrthoDB" id="275161at2759"/>
<evidence type="ECO:0000259" key="15">
    <source>
        <dbReference type="Pfam" id="PF00391"/>
    </source>
</evidence>
<dbReference type="OMA" id="HFFHEVG"/>
<feature type="binding site" evidence="11">
    <location>
        <position position="868"/>
    </location>
    <ligand>
        <name>substrate</name>
    </ligand>
</feature>
<evidence type="ECO:0000313" key="19">
    <source>
        <dbReference type="Proteomes" id="UP000041254"/>
    </source>
</evidence>
<dbReference type="Gene3D" id="3.50.30.10">
    <property type="entry name" value="Phosphohistidine domain"/>
    <property type="match status" value="1"/>
</dbReference>
<evidence type="ECO:0000256" key="5">
    <source>
        <dbReference type="ARBA" id="ARBA00022723"/>
    </source>
</evidence>
<dbReference type="InterPro" id="IPR040442">
    <property type="entry name" value="Pyrv_kinase-like_dom_sf"/>
</dbReference>
<dbReference type="PANTHER" id="PTHR22931:SF9">
    <property type="entry name" value="PYRUVATE, PHOSPHATE DIKINASE 1, CHLOROPLASTIC"/>
    <property type="match status" value="1"/>
</dbReference>
<dbReference type="AlphaFoldDB" id="A0A0G4FGF1"/>
<evidence type="ECO:0000256" key="7">
    <source>
        <dbReference type="ARBA" id="ARBA00022777"/>
    </source>
</evidence>
<feature type="domain" description="Pyruvate phosphate dikinase AMP/ATP-binding" evidence="16">
    <location>
        <begin position="382"/>
        <end position="426"/>
    </location>
</feature>
<proteinExistence type="inferred from homology"/>
<dbReference type="GO" id="GO:0005524">
    <property type="term" value="F:ATP binding"/>
    <property type="evidence" value="ECO:0007669"/>
    <property type="project" value="UniProtKB-KW"/>
</dbReference>
<evidence type="ECO:0000313" key="18">
    <source>
        <dbReference type="EMBL" id="CEM11909.1"/>
    </source>
</evidence>
<dbReference type="GO" id="GO:0050242">
    <property type="term" value="F:pyruvate, phosphate dikinase activity"/>
    <property type="evidence" value="ECO:0007669"/>
    <property type="project" value="UniProtKB-EC"/>
</dbReference>
<feature type="active site" description="Proton donor" evidence="10">
    <location>
        <position position="943"/>
    </location>
</feature>
<dbReference type="STRING" id="1169540.A0A0G4FGF1"/>
<feature type="domain" description="PEP-utilising enzyme mobile" evidence="15">
    <location>
        <begin position="508"/>
        <end position="589"/>
    </location>
</feature>
<dbReference type="Gene3D" id="1.20.80.30">
    <property type="match status" value="1"/>
</dbReference>
<dbReference type="Proteomes" id="UP000041254">
    <property type="component" value="Unassembled WGS sequence"/>
</dbReference>
<dbReference type="Gene3D" id="3.30.1490.20">
    <property type="entry name" value="ATP-grasp fold, A domain"/>
    <property type="match status" value="1"/>
</dbReference>
<feature type="binding site" evidence="11">
    <location>
        <position position="869"/>
    </location>
    <ligand>
        <name>substrate</name>
    </ligand>
</feature>
<accession>A0A0G4FGF1</accession>
<keyword evidence="8" id="KW-0067">ATP-binding</keyword>
<evidence type="ECO:0000256" key="12">
    <source>
        <dbReference type="PIRSR" id="PIRSR000853-3"/>
    </source>
</evidence>
<feature type="domain" description="Pyruvate phosphate dikinase AMP/ATP-binding" evidence="16">
    <location>
        <begin position="127"/>
        <end position="360"/>
    </location>
</feature>
<keyword evidence="5 12" id="KW-0479">Metal-binding</keyword>
<dbReference type="PIRSF" id="PIRSF000853">
    <property type="entry name" value="PPDK"/>
    <property type="match status" value="1"/>
</dbReference>
<feature type="chain" id="PRO_5005189262" description="pyruvate, phosphate dikinase" evidence="14">
    <location>
        <begin position="18"/>
        <end position="1009"/>
    </location>
</feature>